<evidence type="ECO:0000259" key="1">
    <source>
        <dbReference type="PROSITE" id="PS51725"/>
    </source>
</evidence>
<evidence type="ECO:0000313" key="3">
    <source>
        <dbReference type="Proteomes" id="UP000242469"/>
    </source>
</evidence>
<dbReference type="Gene3D" id="3.30.70.100">
    <property type="match status" value="1"/>
</dbReference>
<dbReference type="RefSeq" id="WP_091823223.1">
    <property type="nucleotide sequence ID" value="NZ_FNRJ01000002.1"/>
</dbReference>
<dbReference type="AlphaFoldDB" id="A0A1H3ZP09"/>
<dbReference type="PROSITE" id="PS51725">
    <property type="entry name" value="ABM"/>
    <property type="match status" value="1"/>
</dbReference>
<protein>
    <submittedName>
        <fullName evidence="2">Heme-degrading monooxygenase HmoA</fullName>
    </submittedName>
</protein>
<sequence length="93" mass="11082">MIRVLIERHVADELELHYDRVARETLQKAMHVPGFISGEALHNVDSPNHRLILATYRSENDWLQWYHSEERREMMEQIALMLEGEEKITVFAH</sequence>
<dbReference type="GO" id="GO:0004497">
    <property type="term" value="F:monooxygenase activity"/>
    <property type="evidence" value="ECO:0007669"/>
    <property type="project" value="UniProtKB-KW"/>
</dbReference>
<feature type="domain" description="ABM" evidence="1">
    <location>
        <begin position="2"/>
        <end position="91"/>
    </location>
</feature>
<keyword evidence="3" id="KW-1185">Reference proteome</keyword>
<organism evidence="2 3">
    <name type="scientific">Marinobacterium iners DSM 11526</name>
    <dbReference type="NCBI Taxonomy" id="1122198"/>
    <lineage>
        <taxon>Bacteria</taxon>
        <taxon>Pseudomonadati</taxon>
        <taxon>Pseudomonadota</taxon>
        <taxon>Gammaproteobacteria</taxon>
        <taxon>Oceanospirillales</taxon>
        <taxon>Oceanospirillaceae</taxon>
        <taxon>Marinobacterium</taxon>
    </lineage>
</organism>
<reference evidence="3" key="1">
    <citation type="submission" date="2016-10" db="EMBL/GenBank/DDBJ databases">
        <authorList>
            <person name="Varghese N."/>
            <person name="Submissions S."/>
        </authorList>
    </citation>
    <scope>NUCLEOTIDE SEQUENCE [LARGE SCALE GENOMIC DNA]</scope>
    <source>
        <strain evidence="3">DSM 11526</strain>
    </source>
</reference>
<dbReference type="EMBL" id="FNRJ01000002">
    <property type="protein sequence ID" value="SEA25506.1"/>
    <property type="molecule type" value="Genomic_DNA"/>
</dbReference>
<keyword evidence="2" id="KW-0503">Monooxygenase</keyword>
<dbReference type="STRING" id="1122198.SAMN02745729_102116"/>
<dbReference type="InterPro" id="IPR007138">
    <property type="entry name" value="ABM_dom"/>
</dbReference>
<dbReference type="Pfam" id="PF03992">
    <property type="entry name" value="ABM"/>
    <property type="match status" value="1"/>
</dbReference>
<accession>A0A1H3ZP09</accession>
<keyword evidence="2" id="KW-0560">Oxidoreductase</keyword>
<dbReference type="SUPFAM" id="SSF54909">
    <property type="entry name" value="Dimeric alpha+beta barrel"/>
    <property type="match status" value="1"/>
</dbReference>
<dbReference type="OrthoDB" id="4463721at2"/>
<proteinExistence type="predicted"/>
<evidence type="ECO:0000313" key="2">
    <source>
        <dbReference type="EMBL" id="SEA25506.1"/>
    </source>
</evidence>
<gene>
    <name evidence="2" type="ORF">SAMN02745729_102116</name>
</gene>
<dbReference type="Proteomes" id="UP000242469">
    <property type="component" value="Unassembled WGS sequence"/>
</dbReference>
<name>A0A1H3ZP09_9GAMM</name>
<dbReference type="InterPro" id="IPR011008">
    <property type="entry name" value="Dimeric_a/b-barrel"/>
</dbReference>